<evidence type="ECO:0000256" key="1">
    <source>
        <dbReference type="SAM" id="MobiDB-lite"/>
    </source>
</evidence>
<keyword evidence="3" id="KW-1185">Reference proteome</keyword>
<proteinExistence type="predicted"/>
<reference evidence="2 3" key="1">
    <citation type="submission" date="2018-11" db="EMBL/GenBank/DDBJ databases">
        <title>Genome assembly of Steccherinum ochraceum LE-BIN_3174, the white-rot fungus of the Steccherinaceae family (The Residual Polyporoid clade, Polyporales, Basidiomycota).</title>
        <authorList>
            <person name="Fedorova T.V."/>
            <person name="Glazunova O.A."/>
            <person name="Landesman E.O."/>
            <person name="Moiseenko K.V."/>
            <person name="Psurtseva N.V."/>
            <person name="Savinova O.S."/>
            <person name="Shakhova N.V."/>
            <person name="Tyazhelova T.V."/>
            <person name="Vasina D.V."/>
        </authorList>
    </citation>
    <scope>NUCLEOTIDE SEQUENCE [LARGE SCALE GENOMIC DNA]</scope>
    <source>
        <strain evidence="2 3">LE-BIN_3174</strain>
    </source>
</reference>
<feature type="region of interest" description="Disordered" evidence="1">
    <location>
        <begin position="408"/>
        <end position="457"/>
    </location>
</feature>
<accession>A0A4R0R9I9</accession>
<evidence type="ECO:0000313" key="3">
    <source>
        <dbReference type="Proteomes" id="UP000292702"/>
    </source>
</evidence>
<name>A0A4R0R9I9_9APHY</name>
<feature type="compositionally biased region" description="Basic and acidic residues" evidence="1">
    <location>
        <begin position="36"/>
        <end position="55"/>
    </location>
</feature>
<gene>
    <name evidence="2" type="ORF">EIP91_005634</name>
</gene>
<dbReference type="Proteomes" id="UP000292702">
    <property type="component" value="Unassembled WGS sequence"/>
</dbReference>
<protein>
    <submittedName>
        <fullName evidence="2">Uncharacterized protein</fullName>
    </submittedName>
</protein>
<organism evidence="2 3">
    <name type="scientific">Steccherinum ochraceum</name>
    <dbReference type="NCBI Taxonomy" id="92696"/>
    <lineage>
        <taxon>Eukaryota</taxon>
        <taxon>Fungi</taxon>
        <taxon>Dikarya</taxon>
        <taxon>Basidiomycota</taxon>
        <taxon>Agaricomycotina</taxon>
        <taxon>Agaricomycetes</taxon>
        <taxon>Polyporales</taxon>
        <taxon>Steccherinaceae</taxon>
        <taxon>Steccherinum</taxon>
    </lineage>
</organism>
<dbReference type="EMBL" id="RWJN01000304">
    <property type="protein sequence ID" value="TCD63356.1"/>
    <property type="molecule type" value="Genomic_DNA"/>
</dbReference>
<sequence>MELDAGKEIEEQVDINISDVNLWETYKGVPLAKVPEEKREQVKASRKVHENELTRLRNQRSRAKKKREAECDVPELKELDEESSGQRAKRVRLDVPNSEAGPSTPGVGPFSSADHPEVSDRATGGAVAHTDRAASQAVSSYDFAGSFVGPGVSEETSATSPSQETEIRKALEGVIRTTNDVGVQVELVTKRTTKTTETGVQVERHQSDSSVVLDSGSRECGTQVDRHMVDASVATECNFDTQDADPQVAPDVYSTDSTDLMDIGNSSAASDLGASGRPLLDLTGQVPPGHQGPDILWSAGAKTKGPWINRKKAVGQHHDRKYILKLARDAEPIEKCPYYTHIPYDPHRKASQTAALINEAWTKGHCWKMDGPPGEAPVFNLENVVEDTALQTDIEMQVLDALMRTNVNLGQPEPNLKKDYSAPEEREARRKAAEKADAEAKERKEKGEDEPAPPPEDAKYHVWLTLRQFFEDIDSGKFVRALLDAPSMDAYVADFVKHLDDAYRAYCICRSIDPYRSCIPMDLNSARSWLLLHYALFHTYQHFDSEGYATYVEVVSGWKFWVFTFCEDVYAARTKEEFRAGMLKHKAHNVRYTKNIKRYVVFAGPGDMMQVFYSLSMIIVI</sequence>
<evidence type="ECO:0000313" key="2">
    <source>
        <dbReference type="EMBL" id="TCD63356.1"/>
    </source>
</evidence>
<comment type="caution">
    <text evidence="2">The sequence shown here is derived from an EMBL/GenBank/DDBJ whole genome shotgun (WGS) entry which is preliminary data.</text>
</comment>
<feature type="compositionally biased region" description="Basic residues" evidence="1">
    <location>
        <begin position="57"/>
        <end position="66"/>
    </location>
</feature>
<dbReference type="AlphaFoldDB" id="A0A4R0R9I9"/>
<feature type="region of interest" description="Disordered" evidence="1">
    <location>
        <begin position="36"/>
        <end position="131"/>
    </location>
</feature>
<feature type="region of interest" description="Disordered" evidence="1">
    <location>
        <begin position="196"/>
        <end position="219"/>
    </location>
</feature>
<feature type="compositionally biased region" description="Basic and acidic residues" evidence="1">
    <location>
        <begin position="415"/>
        <end position="449"/>
    </location>
</feature>
<feature type="compositionally biased region" description="Basic and acidic residues" evidence="1">
    <location>
        <begin position="67"/>
        <end position="77"/>
    </location>
</feature>